<evidence type="ECO:0000313" key="2">
    <source>
        <dbReference type="EMBL" id="EST53292.1"/>
    </source>
</evidence>
<dbReference type="PATRIC" id="fig|1408254.3.peg.4081"/>
<dbReference type="SUPFAM" id="SSF88874">
    <property type="entry name" value="Receptor-binding domain of short tail fibre protein gp12"/>
    <property type="match status" value="1"/>
</dbReference>
<dbReference type="EMBL" id="AYJU01000017">
    <property type="protein sequence ID" value="EST53292.1"/>
    <property type="molecule type" value="Genomic_DNA"/>
</dbReference>
<dbReference type="HOGENOM" id="CLU_087872_1_1_9"/>
<gene>
    <name evidence="2" type="ORF">T458_20825</name>
</gene>
<name>V6M4N7_9BACL</name>
<feature type="domain" description="Phage tail collar" evidence="1">
    <location>
        <begin position="6"/>
        <end position="62"/>
    </location>
</feature>
<keyword evidence="3" id="KW-1185">Reference proteome</keyword>
<dbReference type="STRING" id="1408254.T458_20825"/>
<dbReference type="InterPro" id="IPR037053">
    <property type="entry name" value="Phage_tail_collar_dom_sf"/>
</dbReference>
<evidence type="ECO:0000259" key="1">
    <source>
        <dbReference type="Pfam" id="PF07484"/>
    </source>
</evidence>
<comment type="caution">
    <text evidence="2">The sequence shown here is derived from an EMBL/GenBank/DDBJ whole genome shotgun (WGS) entry which is preliminary data.</text>
</comment>
<dbReference type="Proteomes" id="UP000017973">
    <property type="component" value="Unassembled WGS sequence"/>
</dbReference>
<dbReference type="Pfam" id="PF07484">
    <property type="entry name" value="Collar"/>
    <property type="match status" value="1"/>
</dbReference>
<sequence length="174" mass="18593">MDGFVGEIRIFAGQYPPKDWAFCEGQELQISRNTALYSILGCRYGGDCKSTFCLPDLRGKAPMHFGHGPGLTPRVNGQTTGTSSVALRTSEIPAHTHTPRVIQAANAADPTQAIWANTTNIRGGIPAYAPSADGTTMSPLAIGVAGNDQPHNNMQPYLGVHYIICLYGEYPSKG</sequence>
<dbReference type="AlphaFoldDB" id="V6M4N7"/>
<reference evidence="2 3" key="1">
    <citation type="journal article" date="2014" name="Genome Announc.">
        <title>Draft Genome Sequence of Brevibacillus panacihumi Strain W25, a Halotolerant Hydrocarbon-Degrading Bacterium.</title>
        <authorList>
            <person name="Wang X."/>
            <person name="Jin D."/>
            <person name="Zhou L."/>
            <person name="Wu L."/>
            <person name="An W."/>
            <person name="Chen Y."/>
            <person name="Zhao L."/>
        </authorList>
    </citation>
    <scope>NUCLEOTIDE SEQUENCE [LARGE SCALE GENOMIC DNA]</scope>
    <source>
        <strain evidence="2 3">W25</strain>
    </source>
</reference>
<dbReference type="OrthoDB" id="9810174at2"/>
<protein>
    <submittedName>
        <fullName evidence="2">Microcystin dependent protein</fullName>
    </submittedName>
</protein>
<dbReference type="Gene3D" id="3.90.1340.10">
    <property type="entry name" value="Phage tail collar domain"/>
    <property type="match status" value="1"/>
</dbReference>
<dbReference type="InterPro" id="IPR011083">
    <property type="entry name" value="Phage_tail_collar_dom"/>
</dbReference>
<dbReference type="RefSeq" id="WP_023557962.1">
    <property type="nucleotide sequence ID" value="NZ_KI629785.1"/>
</dbReference>
<organism evidence="2 3">
    <name type="scientific">Brevibacillus panacihumi W25</name>
    <dbReference type="NCBI Taxonomy" id="1408254"/>
    <lineage>
        <taxon>Bacteria</taxon>
        <taxon>Bacillati</taxon>
        <taxon>Bacillota</taxon>
        <taxon>Bacilli</taxon>
        <taxon>Bacillales</taxon>
        <taxon>Paenibacillaceae</taxon>
        <taxon>Brevibacillus</taxon>
    </lineage>
</organism>
<dbReference type="eggNOG" id="COG4675">
    <property type="taxonomic scope" value="Bacteria"/>
</dbReference>
<proteinExistence type="predicted"/>
<evidence type="ECO:0000313" key="3">
    <source>
        <dbReference type="Proteomes" id="UP000017973"/>
    </source>
</evidence>
<accession>V6M4N7</accession>